<evidence type="ECO:0000259" key="2">
    <source>
        <dbReference type="Pfam" id="PF01764"/>
    </source>
</evidence>
<feature type="compositionally biased region" description="Basic and acidic residues" evidence="1">
    <location>
        <begin position="203"/>
        <end position="233"/>
    </location>
</feature>
<evidence type="ECO:0000313" key="4">
    <source>
        <dbReference type="Proteomes" id="UP000054560"/>
    </source>
</evidence>
<feature type="region of interest" description="Disordered" evidence="1">
    <location>
        <begin position="585"/>
        <end position="659"/>
    </location>
</feature>
<dbReference type="PANTHER" id="PTHR45856">
    <property type="entry name" value="ALPHA/BETA-HYDROLASES SUPERFAMILY PROTEIN"/>
    <property type="match status" value="1"/>
</dbReference>
<dbReference type="Pfam" id="PF01764">
    <property type="entry name" value="Lipase_3"/>
    <property type="match status" value="1"/>
</dbReference>
<feature type="compositionally biased region" description="Low complexity" evidence="1">
    <location>
        <begin position="325"/>
        <end position="336"/>
    </location>
</feature>
<feature type="region of interest" description="Disordered" evidence="1">
    <location>
        <begin position="315"/>
        <end position="336"/>
    </location>
</feature>
<dbReference type="EMBL" id="KQ242027">
    <property type="protein sequence ID" value="KNC81502.1"/>
    <property type="molecule type" value="Genomic_DNA"/>
</dbReference>
<dbReference type="GeneID" id="25906693"/>
<accession>A0A0L0FXE2</accession>
<dbReference type="CDD" id="cd00519">
    <property type="entry name" value="Lipase_3"/>
    <property type="match status" value="1"/>
</dbReference>
<feature type="region of interest" description="Disordered" evidence="1">
    <location>
        <begin position="893"/>
        <end position="912"/>
    </location>
</feature>
<sequence length="964" mass="101741">MAREHERVQQKHSGGGQSHRKCPDTQPAALKCICIVPDGRVGVGVGVGEGAVGETHCVCRGRLGTRQTVGWESGCVEGTTNNEQDTQTQTHARKHSRKTAVFRSYTSPDKAERLSEAGFVHNPYYGPGRHGVVGSGGNLNIDLTRGAGGGESAQASAGAAAGEGAHGMGAARDTVSGNHVRITDQQAVMGKDVDGSAMDVSAHHDSVMGEGGSHQEAETDTSPTRERRVDEGAKGNPGRIGRNSLASLKALFSGIGRKESIAEGTGEGGADGGTQPPTQHPTDKHTQQHTAKPTHEHARRLAQSYDTALAQEVIPEDTPQSSPWASGGAAEGSVSALPEGVVQPTDETYPHVFITGHSLGGSLATLFALDCAIRFPELKSTVYTFGSPRVGNKNFAAYYDEKVPHTFRLVNDGDVVTGVPKFKGPSFLNITYKHVGTCYVLSARGDLVINPNFPERFLKVAATINPQSHLTAAYRNSIAGCIGSALRRQRGNDNETMLTALQTLTTVLQAPSYMCKDVDRDVDGGQAWAGSHATFDRTIASGSRRVARRQHTTAHESLFTMRKMQSVRRRVSNFALASKSKSDVDTLVNDSGVPEATGTDQGRRRRVASLPGVQVGDGTASTTHGTHLETREAGIYEPGHASIGTASGGDQGNHGNLSMSSNGAGYAQYDAAAELNNSKSAFPSSSSTTAAKGVQSHSLAMNPETTLSPLEGDGNTQTLAQSSERQTSTLPSNRHTAGGCVPPRRKSDGVDMKAIVNQVLANGNNVSFDVIAGDAGARVSETELPGSGGAELNKGAKKAPNVEGGMPQLQETRSVRYKQSGKPLLQHALKNAAQEKLAVPAYEHTVIAMNAQQMAELEMVQRDTERTREPLSASLSSFVDKNATGIAQKFRDSVRRRHGTPAQGTDRLPKGLDDLESSMGVEMTTAVSGGDMLNDESGSVAKIDAEIVNSIPQLHTKLKNKGDG</sequence>
<dbReference type="Proteomes" id="UP000054560">
    <property type="component" value="Unassembled WGS sequence"/>
</dbReference>
<dbReference type="OrthoDB" id="194358at2759"/>
<dbReference type="InterPro" id="IPR051218">
    <property type="entry name" value="Sec_MonoDiacylglyc_Lipase"/>
</dbReference>
<dbReference type="AlphaFoldDB" id="A0A0L0FXE2"/>
<proteinExistence type="predicted"/>
<feature type="compositionally biased region" description="Polar residues" evidence="1">
    <location>
        <begin position="703"/>
        <end position="735"/>
    </location>
</feature>
<feature type="domain" description="Fungal lipase-type" evidence="2">
    <location>
        <begin position="344"/>
        <end position="421"/>
    </location>
</feature>
<feature type="region of interest" description="Disordered" evidence="1">
    <location>
        <begin position="261"/>
        <end position="300"/>
    </location>
</feature>
<keyword evidence="4" id="KW-1185">Reference proteome</keyword>
<dbReference type="InterPro" id="IPR029058">
    <property type="entry name" value="AB_hydrolase_fold"/>
</dbReference>
<dbReference type="PANTHER" id="PTHR45856:SF24">
    <property type="entry name" value="FUNGAL LIPASE-LIKE DOMAIN-CONTAINING PROTEIN"/>
    <property type="match status" value="1"/>
</dbReference>
<feature type="region of interest" description="Disordered" evidence="1">
    <location>
        <begin position="783"/>
        <end position="805"/>
    </location>
</feature>
<dbReference type="InterPro" id="IPR002921">
    <property type="entry name" value="Fungal_lipase-type"/>
</dbReference>
<dbReference type="SUPFAM" id="SSF53474">
    <property type="entry name" value="alpha/beta-Hydrolases"/>
    <property type="match status" value="1"/>
</dbReference>
<feature type="region of interest" description="Disordered" evidence="1">
    <location>
        <begin position="1"/>
        <end position="23"/>
    </location>
</feature>
<gene>
    <name evidence="3" type="ORF">SARC_06189</name>
</gene>
<evidence type="ECO:0000256" key="1">
    <source>
        <dbReference type="SAM" id="MobiDB-lite"/>
    </source>
</evidence>
<feature type="compositionally biased region" description="Low complexity" evidence="1">
    <location>
        <begin position="152"/>
        <end position="171"/>
    </location>
</feature>
<dbReference type="RefSeq" id="XP_014155404.1">
    <property type="nucleotide sequence ID" value="XM_014299929.1"/>
</dbReference>
<feature type="region of interest" description="Disordered" evidence="1">
    <location>
        <begin position="203"/>
        <end position="242"/>
    </location>
</feature>
<dbReference type="GO" id="GO:0006629">
    <property type="term" value="P:lipid metabolic process"/>
    <property type="evidence" value="ECO:0007669"/>
    <property type="project" value="InterPro"/>
</dbReference>
<feature type="region of interest" description="Disordered" evidence="1">
    <location>
        <begin position="703"/>
        <end position="747"/>
    </location>
</feature>
<name>A0A0L0FXE2_9EUKA</name>
<organism evidence="3 4">
    <name type="scientific">Sphaeroforma arctica JP610</name>
    <dbReference type="NCBI Taxonomy" id="667725"/>
    <lineage>
        <taxon>Eukaryota</taxon>
        <taxon>Ichthyosporea</taxon>
        <taxon>Ichthyophonida</taxon>
        <taxon>Sphaeroforma</taxon>
    </lineage>
</organism>
<feature type="region of interest" description="Disordered" evidence="1">
    <location>
        <begin position="148"/>
        <end position="172"/>
    </location>
</feature>
<evidence type="ECO:0000313" key="3">
    <source>
        <dbReference type="EMBL" id="KNC81502.1"/>
    </source>
</evidence>
<reference evidence="3 4" key="1">
    <citation type="submission" date="2011-02" db="EMBL/GenBank/DDBJ databases">
        <title>The Genome Sequence of Sphaeroforma arctica JP610.</title>
        <authorList>
            <consortium name="The Broad Institute Genome Sequencing Platform"/>
            <person name="Russ C."/>
            <person name="Cuomo C."/>
            <person name="Young S.K."/>
            <person name="Zeng Q."/>
            <person name="Gargeya S."/>
            <person name="Alvarado L."/>
            <person name="Berlin A."/>
            <person name="Chapman S.B."/>
            <person name="Chen Z."/>
            <person name="Freedman E."/>
            <person name="Gellesch M."/>
            <person name="Goldberg J."/>
            <person name="Griggs A."/>
            <person name="Gujja S."/>
            <person name="Heilman E."/>
            <person name="Heiman D."/>
            <person name="Howarth C."/>
            <person name="Mehta T."/>
            <person name="Neiman D."/>
            <person name="Pearson M."/>
            <person name="Roberts A."/>
            <person name="Saif S."/>
            <person name="Shea T."/>
            <person name="Shenoy N."/>
            <person name="Sisk P."/>
            <person name="Stolte C."/>
            <person name="Sykes S."/>
            <person name="White J."/>
            <person name="Yandava C."/>
            <person name="Burger G."/>
            <person name="Gray M.W."/>
            <person name="Holland P.W.H."/>
            <person name="King N."/>
            <person name="Lang F.B.F."/>
            <person name="Roger A.J."/>
            <person name="Ruiz-Trillo I."/>
            <person name="Haas B."/>
            <person name="Nusbaum C."/>
            <person name="Birren B."/>
        </authorList>
    </citation>
    <scope>NUCLEOTIDE SEQUENCE [LARGE SCALE GENOMIC DNA]</scope>
    <source>
        <strain evidence="3 4">JP610</strain>
    </source>
</reference>
<dbReference type="Gene3D" id="3.40.50.1820">
    <property type="entry name" value="alpha/beta hydrolase"/>
    <property type="match status" value="1"/>
</dbReference>
<dbReference type="eggNOG" id="KOG4569">
    <property type="taxonomic scope" value="Eukaryota"/>
</dbReference>
<protein>
    <recommendedName>
        <fullName evidence="2">Fungal lipase-type domain-containing protein</fullName>
    </recommendedName>
</protein>